<evidence type="ECO:0000313" key="3">
    <source>
        <dbReference type="Proteomes" id="UP000207598"/>
    </source>
</evidence>
<keyword evidence="3" id="KW-1185">Reference proteome</keyword>
<protein>
    <submittedName>
        <fullName evidence="2">Uncharacterized protein</fullName>
    </submittedName>
</protein>
<dbReference type="OrthoDB" id="7876612at2"/>
<evidence type="ECO:0000256" key="1">
    <source>
        <dbReference type="SAM" id="MobiDB-lite"/>
    </source>
</evidence>
<dbReference type="AlphaFoldDB" id="A0A238K5W3"/>
<feature type="compositionally biased region" description="Gly residues" evidence="1">
    <location>
        <begin position="70"/>
        <end position="87"/>
    </location>
</feature>
<dbReference type="EMBL" id="FXYF01000003">
    <property type="protein sequence ID" value="SMX37857.1"/>
    <property type="molecule type" value="Genomic_DNA"/>
</dbReference>
<evidence type="ECO:0000313" key="2">
    <source>
        <dbReference type="EMBL" id="SMX37857.1"/>
    </source>
</evidence>
<dbReference type="Proteomes" id="UP000207598">
    <property type="component" value="Unassembled WGS sequence"/>
</dbReference>
<sequence>MGGIIGILVVAGVVLLVIRSSQRHKARRASLHQDGAGTWVWVDFDGSTRRSDIHPDQPGGAWHSKPSDNDGGGGGDSGDSGGDGGGD</sequence>
<feature type="region of interest" description="Disordered" evidence="1">
    <location>
        <begin position="47"/>
        <end position="87"/>
    </location>
</feature>
<name>A0A238K5W3_9RHOB</name>
<organism evidence="2 3">
    <name type="scientific">Maliponia aquimaris</name>
    <dbReference type="NCBI Taxonomy" id="1673631"/>
    <lineage>
        <taxon>Bacteria</taxon>
        <taxon>Pseudomonadati</taxon>
        <taxon>Pseudomonadota</taxon>
        <taxon>Alphaproteobacteria</taxon>
        <taxon>Rhodobacterales</taxon>
        <taxon>Paracoccaceae</taxon>
        <taxon>Maliponia</taxon>
    </lineage>
</organism>
<accession>A0A238K5W3</accession>
<proteinExistence type="predicted"/>
<reference evidence="2 3" key="1">
    <citation type="submission" date="2017-05" db="EMBL/GenBank/DDBJ databases">
        <authorList>
            <person name="Song R."/>
            <person name="Chenine A.L."/>
            <person name="Ruprecht R.M."/>
        </authorList>
    </citation>
    <scope>NUCLEOTIDE SEQUENCE [LARGE SCALE GENOMIC DNA]</scope>
    <source>
        <strain evidence="2 3">CECT 8898</strain>
    </source>
</reference>
<dbReference type="RefSeq" id="WP_094020152.1">
    <property type="nucleotide sequence ID" value="NZ_FXYF01000003.1"/>
</dbReference>
<gene>
    <name evidence="2" type="ORF">MAA8898_01285</name>
</gene>